<feature type="compositionally biased region" description="Low complexity" evidence="1">
    <location>
        <begin position="39"/>
        <end position="61"/>
    </location>
</feature>
<keyword evidence="3" id="KW-1185">Reference proteome</keyword>
<evidence type="ECO:0000313" key="2">
    <source>
        <dbReference type="EMBL" id="MEJ2862569.1"/>
    </source>
</evidence>
<dbReference type="EMBL" id="JBBEGM010000006">
    <property type="protein sequence ID" value="MEJ2862569.1"/>
    <property type="molecule type" value="Genomic_DNA"/>
</dbReference>
<sequence length="213" mass="21837">MGSFPGSPRTLRGAIISVASTDPVPRVVTFQFNPDRVTRSLSPRSAPAAAAAAPGDAMRSPGAPVESISMTVEVDAADQLESGDPVAATVGIAPQLAALEMLLYPSTAQVVASSALLLAGTIEILPPEAPLTVLAWGPTRVVPVRLTGLSVTEEAFDQALNPIRASVALSAQTLSYHDLQITDAGYSLFVAHQVIKETLASTASARSAITAGP</sequence>
<protein>
    <submittedName>
        <fullName evidence="2">Uncharacterized protein</fullName>
    </submittedName>
</protein>
<gene>
    <name evidence="2" type="ORF">WCD58_15460</name>
</gene>
<name>A0ABU8M5H1_9PSEU</name>
<organism evidence="2 3">
    <name type="scientific">Actinomycetospora flava</name>
    <dbReference type="NCBI Taxonomy" id="3129232"/>
    <lineage>
        <taxon>Bacteria</taxon>
        <taxon>Bacillati</taxon>
        <taxon>Actinomycetota</taxon>
        <taxon>Actinomycetes</taxon>
        <taxon>Pseudonocardiales</taxon>
        <taxon>Pseudonocardiaceae</taxon>
        <taxon>Actinomycetospora</taxon>
    </lineage>
</organism>
<dbReference type="Proteomes" id="UP001369736">
    <property type="component" value="Unassembled WGS sequence"/>
</dbReference>
<evidence type="ECO:0000256" key="1">
    <source>
        <dbReference type="SAM" id="MobiDB-lite"/>
    </source>
</evidence>
<evidence type="ECO:0000313" key="3">
    <source>
        <dbReference type="Proteomes" id="UP001369736"/>
    </source>
</evidence>
<accession>A0ABU8M5H1</accession>
<feature type="region of interest" description="Disordered" evidence="1">
    <location>
        <begin position="39"/>
        <end position="63"/>
    </location>
</feature>
<reference evidence="2 3" key="1">
    <citation type="submission" date="2024-03" db="EMBL/GenBank/DDBJ databases">
        <title>Actinomycetospora sp. OC33-EN07, a novel actinomycete isolated from wild orchid (Aerides multiflora).</title>
        <authorList>
            <person name="Suriyachadkun C."/>
        </authorList>
    </citation>
    <scope>NUCLEOTIDE SEQUENCE [LARGE SCALE GENOMIC DNA]</scope>
    <source>
        <strain evidence="2 3">OC33-EN07</strain>
    </source>
</reference>
<dbReference type="RefSeq" id="WP_337703950.1">
    <property type="nucleotide sequence ID" value="NZ_JBBEGM010000006.1"/>
</dbReference>
<proteinExistence type="predicted"/>
<comment type="caution">
    <text evidence="2">The sequence shown here is derived from an EMBL/GenBank/DDBJ whole genome shotgun (WGS) entry which is preliminary data.</text>
</comment>